<dbReference type="EMBL" id="JBHTIZ010000023">
    <property type="protein sequence ID" value="MFD0984638.1"/>
    <property type="molecule type" value="Genomic_DNA"/>
</dbReference>
<dbReference type="Proteomes" id="UP001597051">
    <property type="component" value="Unassembled WGS sequence"/>
</dbReference>
<sequence>MKTIEISIPVYGNTLVGNLNIPHDSESFIIFSHGSGSSRFSKRNMHVANLLNQTKMATLLIDLLTAKEDEEYENRFDIDLLSQRLISVTDYVTKLPDLKNLPVGYFGASTGAASAIKAAAYLHRGIFAVVSRGGRPDLADTDLKFIQAPTLLIVGSLDGVVIELNKQAYKFLKCDKKLEIIDGATHLFEEPGMLDKVADLAKSWFQEHNLNPKTNKHVLHK</sequence>
<dbReference type="GO" id="GO:0016787">
    <property type="term" value="F:hydrolase activity"/>
    <property type="evidence" value="ECO:0007669"/>
    <property type="project" value="UniProtKB-KW"/>
</dbReference>
<accession>A0ABW3J2M5</accession>
<comment type="caution">
    <text evidence="1">The sequence shown here is derived from an EMBL/GenBank/DDBJ whole genome shotgun (WGS) entry which is preliminary data.</text>
</comment>
<evidence type="ECO:0000313" key="1">
    <source>
        <dbReference type="EMBL" id="MFD0984638.1"/>
    </source>
</evidence>
<proteinExistence type="predicted"/>
<dbReference type="SUPFAM" id="SSF53474">
    <property type="entry name" value="alpha/beta-Hydrolases"/>
    <property type="match status" value="1"/>
</dbReference>
<organism evidence="1 2">
    <name type="scientific">Flavobacterium myungsuense</name>
    <dbReference type="NCBI Taxonomy" id="651823"/>
    <lineage>
        <taxon>Bacteria</taxon>
        <taxon>Pseudomonadati</taxon>
        <taxon>Bacteroidota</taxon>
        <taxon>Flavobacteriia</taxon>
        <taxon>Flavobacteriales</taxon>
        <taxon>Flavobacteriaceae</taxon>
        <taxon>Flavobacterium</taxon>
    </lineage>
</organism>
<dbReference type="EC" id="3.1.-.-" evidence="1"/>
<name>A0ABW3J2M5_9FLAO</name>
<keyword evidence="1" id="KW-0378">Hydrolase</keyword>
<evidence type="ECO:0000313" key="2">
    <source>
        <dbReference type="Proteomes" id="UP001597051"/>
    </source>
</evidence>
<dbReference type="RefSeq" id="WP_379755845.1">
    <property type="nucleotide sequence ID" value="NZ_JBHSYB010000024.1"/>
</dbReference>
<dbReference type="Gene3D" id="3.40.50.1820">
    <property type="entry name" value="alpha/beta hydrolase"/>
    <property type="match status" value="1"/>
</dbReference>
<keyword evidence="2" id="KW-1185">Reference proteome</keyword>
<dbReference type="InterPro" id="IPR029058">
    <property type="entry name" value="AB_hydrolase_fold"/>
</dbReference>
<gene>
    <name evidence="1" type="ORF">ACFQ0S_09150</name>
</gene>
<reference evidence="2" key="1">
    <citation type="journal article" date="2019" name="Int. J. Syst. Evol. Microbiol.">
        <title>The Global Catalogue of Microorganisms (GCM) 10K type strain sequencing project: providing services to taxonomists for standard genome sequencing and annotation.</title>
        <authorList>
            <consortium name="The Broad Institute Genomics Platform"/>
            <consortium name="The Broad Institute Genome Sequencing Center for Infectious Disease"/>
            <person name="Wu L."/>
            <person name="Ma J."/>
        </authorList>
    </citation>
    <scope>NUCLEOTIDE SEQUENCE [LARGE SCALE GENOMIC DNA]</scope>
    <source>
        <strain evidence="2">CECT 7649</strain>
    </source>
</reference>
<protein>
    <submittedName>
        <fullName evidence="1">Dienelactone hydrolase family protein</fullName>
        <ecNumber evidence="1">3.1.-.-</ecNumber>
    </submittedName>
</protein>